<dbReference type="InterPro" id="IPR036390">
    <property type="entry name" value="WH_DNA-bd_sf"/>
</dbReference>
<dbReference type="InterPro" id="IPR043129">
    <property type="entry name" value="ATPase_NBD"/>
</dbReference>
<dbReference type="Pfam" id="PF00480">
    <property type="entry name" value="ROK"/>
    <property type="match status" value="1"/>
</dbReference>
<comment type="caution">
    <text evidence="3">The sequence shown here is derived from an EMBL/GenBank/DDBJ whole genome shotgun (WGS) entry which is preliminary data.</text>
</comment>
<gene>
    <name evidence="3" type="ORF">FRZ03_26900</name>
</gene>
<dbReference type="EMBL" id="VOGW01000162">
    <property type="protein sequence ID" value="TWV35383.1"/>
    <property type="molecule type" value="Genomic_DNA"/>
</dbReference>
<dbReference type="InterPro" id="IPR000600">
    <property type="entry name" value="ROK"/>
</dbReference>
<dbReference type="PANTHER" id="PTHR18964">
    <property type="entry name" value="ROK (REPRESSOR, ORF, KINASE) FAMILY"/>
    <property type="match status" value="1"/>
</dbReference>
<dbReference type="SUPFAM" id="SSF46785">
    <property type="entry name" value="Winged helix' DNA-binding domain"/>
    <property type="match status" value="1"/>
</dbReference>
<dbReference type="Gene3D" id="3.30.420.40">
    <property type="match status" value="2"/>
</dbReference>
<dbReference type="InterPro" id="IPR049874">
    <property type="entry name" value="ROK_cs"/>
</dbReference>
<dbReference type="InterPro" id="IPR036388">
    <property type="entry name" value="WH-like_DNA-bd_sf"/>
</dbReference>
<name>A0A5C6J3W7_9ACTN</name>
<proteinExistence type="inferred from homology"/>
<dbReference type="PANTHER" id="PTHR18964:SF173">
    <property type="entry name" value="GLUCOKINASE"/>
    <property type="match status" value="1"/>
</dbReference>
<sequence length="411" mass="42260">MRMAGRPSRTGNHTRNGSQAGAGDLLELVRRGRAVTRGALQEATGLSRATVGQRLDRLFRAGWLREGAGGPVGSPLGGRPSITLEFDGSHAVVLAADLDTRHARAAVLSLTGEILAEHSGTLVIEDGPEPVLAELGRWCGALLEKAGRRAGEVCGIGLAVPGPVDRETGRVVQPPMMPGWDGYDITGRLSRAFTEHTGAAPVPVLVDNDANLMAYGEQRAGHPDCAAFVLVKVSTGIGAGVVVDGSIYRGVDGGAGDIGHIRVGTDALCRCGSYGCLAAVASGGAVARRLAASGVPAASGSDVRELLAAGHPEAAALAREAGRRVGDVLATVVTLLNPGVLMIAGDLAGTPFLTGVRELLYQRALPRSTAHLDVVTSRLGERAGLIGAGALVVEHLYAPERVEERLRALGV</sequence>
<organism evidence="3 4">
    <name type="scientific">Streptomyces misionensis</name>
    <dbReference type="NCBI Taxonomy" id="67331"/>
    <lineage>
        <taxon>Bacteria</taxon>
        <taxon>Bacillati</taxon>
        <taxon>Actinomycetota</taxon>
        <taxon>Actinomycetes</taxon>
        <taxon>Kitasatosporales</taxon>
        <taxon>Streptomycetaceae</taxon>
        <taxon>Streptomyces</taxon>
    </lineage>
</organism>
<dbReference type="Proteomes" id="UP000320481">
    <property type="component" value="Unassembled WGS sequence"/>
</dbReference>
<reference evidence="3" key="1">
    <citation type="journal article" date="2019" name="Microbiol. Resour. Announc.">
        <title>Draft Genomic Sequences of Streptomyces misionensis and Streptomyces albidoflavus, bacteria applied for phytopathogen biocontrol.</title>
        <authorList>
            <person name="Pylro V."/>
            <person name="Dias A."/>
            <person name="Andreote F."/>
            <person name="Varani A."/>
            <person name="Andreote C."/>
            <person name="Bernardo E."/>
            <person name="Martins T."/>
        </authorList>
    </citation>
    <scope>NUCLEOTIDE SEQUENCE [LARGE SCALE GENOMIC DNA]</scope>
    <source>
        <strain evidence="3">66</strain>
    </source>
</reference>
<evidence type="ECO:0000256" key="2">
    <source>
        <dbReference type="SAM" id="MobiDB-lite"/>
    </source>
</evidence>
<feature type="region of interest" description="Disordered" evidence="2">
    <location>
        <begin position="1"/>
        <end position="23"/>
    </location>
</feature>
<evidence type="ECO:0000256" key="1">
    <source>
        <dbReference type="ARBA" id="ARBA00006479"/>
    </source>
</evidence>
<keyword evidence="4" id="KW-1185">Reference proteome</keyword>
<evidence type="ECO:0000313" key="4">
    <source>
        <dbReference type="Proteomes" id="UP000320481"/>
    </source>
</evidence>
<accession>A0A5C6J3W7</accession>
<dbReference type="Gene3D" id="1.10.10.10">
    <property type="entry name" value="Winged helix-like DNA-binding domain superfamily/Winged helix DNA-binding domain"/>
    <property type="match status" value="1"/>
</dbReference>
<evidence type="ECO:0000313" key="3">
    <source>
        <dbReference type="EMBL" id="TWV35383.1"/>
    </source>
</evidence>
<feature type="compositionally biased region" description="Polar residues" evidence="2">
    <location>
        <begin position="9"/>
        <end position="19"/>
    </location>
</feature>
<comment type="similarity">
    <text evidence="1">Belongs to the ROK (NagC/XylR) family.</text>
</comment>
<dbReference type="PROSITE" id="PS01125">
    <property type="entry name" value="ROK"/>
    <property type="match status" value="1"/>
</dbReference>
<protein>
    <submittedName>
        <fullName evidence="3">ROK family protein</fullName>
    </submittedName>
</protein>
<dbReference type="SUPFAM" id="SSF53067">
    <property type="entry name" value="Actin-like ATPase domain"/>
    <property type="match status" value="1"/>
</dbReference>
<dbReference type="AlphaFoldDB" id="A0A5C6J3W7"/>